<dbReference type="RefSeq" id="WP_092560194.1">
    <property type="nucleotide sequence ID" value="NZ_FOYZ01000005.1"/>
</dbReference>
<reference evidence="3 4" key="1">
    <citation type="submission" date="2016-10" db="EMBL/GenBank/DDBJ databases">
        <authorList>
            <person name="de Groot N.N."/>
        </authorList>
    </citation>
    <scope>NUCLEOTIDE SEQUENCE [LARGE SCALE GENOMIC DNA]</scope>
    <source>
        <strain evidence="3 4">743A</strain>
    </source>
</reference>
<evidence type="ECO:0000313" key="3">
    <source>
        <dbReference type="EMBL" id="SFR77666.1"/>
    </source>
</evidence>
<accession>A0A1I6JFA6</accession>
<dbReference type="PROSITE" id="PS50844">
    <property type="entry name" value="AFP_LIKE"/>
    <property type="match status" value="1"/>
</dbReference>
<dbReference type="InterPro" id="IPR006190">
    <property type="entry name" value="SAF_AFP_Neu5Ac"/>
</dbReference>
<dbReference type="Pfam" id="PF16976">
    <property type="entry name" value="RcpC"/>
    <property type="match status" value="1"/>
</dbReference>
<dbReference type="Gene3D" id="3.90.1210.10">
    <property type="entry name" value="Antifreeze-like/N-acetylneuraminic acid synthase C-terminal domain"/>
    <property type="match status" value="1"/>
</dbReference>
<keyword evidence="1" id="KW-0812">Transmembrane</keyword>
<evidence type="ECO:0000256" key="1">
    <source>
        <dbReference type="SAM" id="Phobius"/>
    </source>
</evidence>
<dbReference type="SMART" id="SM00858">
    <property type="entry name" value="SAF"/>
    <property type="match status" value="1"/>
</dbReference>
<dbReference type="InterPro" id="IPR013974">
    <property type="entry name" value="SAF"/>
</dbReference>
<protein>
    <submittedName>
        <fullName evidence="3">Pilus assembly protein CpaB</fullName>
    </submittedName>
</protein>
<evidence type="ECO:0000259" key="2">
    <source>
        <dbReference type="PROSITE" id="PS50844"/>
    </source>
</evidence>
<dbReference type="OrthoDB" id="1953381at2"/>
<keyword evidence="4" id="KW-1185">Reference proteome</keyword>
<dbReference type="EMBL" id="FOYZ01000005">
    <property type="protein sequence ID" value="SFR77666.1"/>
    <property type="molecule type" value="Genomic_DNA"/>
</dbReference>
<evidence type="ECO:0000313" key="4">
    <source>
        <dbReference type="Proteomes" id="UP000199659"/>
    </source>
</evidence>
<keyword evidence="1" id="KW-0472">Membrane</keyword>
<name>A0A1I6JFA6_9FIRM</name>
<dbReference type="CDD" id="cd11614">
    <property type="entry name" value="SAF_CpaB_FlgA_like"/>
    <property type="match status" value="1"/>
</dbReference>
<gene>
    <name evidence="3" type="ORF">SAMN05661086_01636</name>
</gene>
<dbReference type="Pfam" id="PF08666">
    <property type="entry name" value="SAF"/>
    <property type="match status" value="1"/>
</dbReference>
<dbReference type="InterPro" id="IPR031571">
    <property type="entry name" value="RcpC_dom"/>
</dbReference>
<organism evidence="3 4">
    <name type="scientific">Anaeromicropila populeti</name>
    <dbReference type="NCBI Taxonomy" id="37658"/>
    <lineage>
        <taxon>Bacteria</taxon>
        <taxon>Bacillati</taxon>
        <taxon>Bacillota</taxon>
        <taxon>Clostridia</taxon>
        <taxon>Lachnospirales</taxon>
        <taxon>Lachnospiraceae</taxon>
        <taxon>Anaeromicropila</taxon>
    </lineage>
</organism>
<dbReference type="STRING" id="37658.SAMN05661086_01636"/>
<feature type="transmembrane region" description="Helical" evidence="1">
    <location>
        <begin position="9"/>
        <end position="29"/>
    </location>
</feature>
<dbReference type="AlphaFoldDB" id="A0A1I6JFA6"/>
<sequence length="244" mass="27008">MKFLKNKTVVGIGCIILALVLCFLITPLYNRQLDGKTELVKVTKDIKKGTRITADMVKLEKVGSYNLSKQYVKNLEAVVGKYAADNLFADENVLTERLRNKPLASDEYLEGLDGSKGAISVTIQSFAAGLSGKLFSGDVVSVIVTNEETTSIPIELTYVKVLACTLSNGNDIDENTRDDKEESNTADTVTLLVSPEQAKLLANLEANQKVHLELIYRGEEEITNQFLKRQDKILEEMKEDTANE</sequence>
<feature type="domain" description="AFP-like" evidence="2">
    <location>
        <begin position="39"/>
        <end position="101"/>
    </location>
</feature>
<keyword evidence="1" id="KW-1133">Transmembrane helix</keyword>
<dbReference type="Proteomes" id="UP000199659">
    <property type="component" value="Unassembled WGS sequence"/>
</dbReference>
<proteinExistence type="predicted"/>